<sequence>MEMRIDGEKRMAASKKEVSRDGGGRRTDACAAPLSVDAELESSRDGGGRRRGFSGLWDLLDEKPRRDCGGEVSRQ</sequence>
<dbReference type="EMBL" id="OZ034817">
    <property type="protein sequence ID" value="CAL1381071.1"/>
    <property type="molecule type" value="Genomic_DNA"/>
</dbReference>
<feature type="region of interest" description="Disordered" evidence="1">
    <location>
        <begin position="36"/>
        <end position="55"/>
    </location>
</feature>
<dbReference type="Proteomes" id="UP001497516">
    <property type="component" value="Chromosome 4"/>
</dbReference>
<organism evidence="2 3">
    <name type="scientific">Linum trigynum</name>
    <dbReference type="NCBI Taxonomy" id="586398"/>
    <lineage>
        <taxon>Eukaryota</taxon>
        <taxon>Viridiplantae</taxon>
        <taxon>Streptophyta</taxon>
        <taxon>Embryophyta</taxon>
        <taxon>Tracheophyta</taxon>
        <taxon>Spermatophyta</taxon>
        <taxon>Magnoliopsida</taxon>
        <taxon>eudicotyledons</taxon>
        <taxon>Gunneridae</taxon>
        <taxon>Pentapetalae</taxon>
        <taxon>rosids</taxon>
        <taxon>fabids</taxon>
        <taxon>Malpighiales</taxon>
        <taxon>Linaceae</taxon>
        <taxon>Linum</taxon>
    </lineage>
</organism>
<protein>
    <submittedName>
        <fullName evidence="2">Uncharacterized protein</fullName>
    </submittedName>
</protein>
<accession>A0AAV2E5E1</accession>
<evidence type="ECO:0000313" key="3">
    <source>
        <dbReference type="Proteomes" id="UP001497516"/>
    </source>
</evidence>
<reference evidence="2 3" key="1">
    <citation type="submission" date="2024-04" db="EMBL/GenBank/DDBJ databases">
        <authorList>
            <person name="Fracassetti M."/>
        </authorList>
    </citation>
    <scope>NUCLEOTIDE SEQUENCE [LARGE SCALE GENOMIC DNA]</scope>
</reference>
<feature type="region of interest" description="Disordered" evidence="1">
    <location>
        <begin position="1"/>
        <end position="30"/>
    </location>
</feature>
<feature type="compositionally biased region" description="Basic and acidic residues" evidence="1">
    <location>
        <begin position="1"/>
        <end position="28"/>
    </location>
</feature>
<name>A0AAV2E5E1_9ROSI</name>
<gene>
    <name evidence="2" type="ORF">LTRI10_LOCUS22476</name>
</gene>
<proteinExistence type="predicted"/>
<dbReference type="AlphaFoldDB" id="A0AAV2E5E1"/>
<evidence type="ECO:0000313" key="2">
    <source>
        <dbReference type="EMBL" id="CAL1381071.1"/>
    </source>
</evidence>
<evidence type="ECO:0000256" key="1">
    <source>
        <dbReference type="SAM" id="MobiDB-lite"/>
    </source>
</evidence>
<keyword evidence="3" id="KW-1185">Reference proteome</keyword>